<comment type="similarity">
    <text evidence="3 9 10">Belongs to the peptidase S8 family.</text>
</comment>
<dbReference type="EMBL" id="BAUU01000013">
    <property type="protein sequence ID" value="GAE30794.1"/>
    <property type="molecule type" value="Genomic_DNA"/>
</dbReference>
<name>W4QHH8_9BACI</name>
<dbReference type="CDD" id="cd07484">
    <property type="entry name" value="Peptidases_S8_Thermitase_like"/>
    <property type="match status" value="1"/>
</dbReference>
<dbReference type="Pfam" id="PF00082">
    <property type="entry name" value="Peptidase_S8"/>
    <property type="match status" value="1"/>
</dbReference>
<protein>
    <submittedName>
        <fullName evidence="12">Protease</fullName>
    </submittedName>
</protein>
<keyword evidence="7 9" id="KW-0720">Serine protease</keyword>
<dbReference type="Proteomes" id="UP000018895">
    <property type="component" value="Unassembled WGS sequence"/>
</dbReference>
<gene>
    <name evidence="12" type="ORF">JCM9152_2211</name>
</gene>
<reference evidence="12" key="1">
    <citation type="journal article" date="2014" name="Genome Announc.">
        <title>Draft Genome Sequences of Three Alkaliphilic Bacillus Strains, Bacillus wakoensis JCM 9140T, Bacillus akibai JCM 9157T, and Bacillus hemicellulosilyticus JCM 9152T.</title>
        <authorList>
            <person name="Yuki M."/>
            <person name="Oshima K."/>
            <person name="Suda W."/>
            <person name="Oshida Y."/>
            <person name="Kitamura K."/>
            <person name="Iida T."/>
            <person name="Hattori M."/>
            <person name="Ohkuma M."/>
        </authorList>
    </citation>
    <scope>NUCLEOTIDE SEQUENCE [LARGE SCALE GENOMIC DNA]</scope>
    <source>
        <strain evidence="12">JCM 9152</strain>
    </source>
</reference>
<dbReference type="InterPro" id="IPR050131">
    <property type="entry name" value="Peptidase_S8_subtilisin-like"/>
</dbReference>
<dbReference type="InterPro" id="IPR022398">
    <property type="entry name" value="Peptidase_S8_His-AS"/>
</dbReference>
<dbReference type="GO" id="GO:0006508">
    <property type="term" value="P:proteolysis"/>
    <property type="evidence" value="ECO:0007669"/>
    <property type="project" value="UniProtKB-KW"/>
</dbReference>
<feature type="active site" description="Charge relay system" evidence="9">
    <location>
        <position position="386"/>
    </location>
</feature>
<evidence type="ECO:0000313" key="13">
    <source>
        <dbReference type="Proteomes" id="UP000018895"/>
    </source>
</evidence>
<evidence type="ECO:0000256" key="9">
    <source>
        <dbReference type="PROSITE-ProRule" id="PRU01240"/>
    </source>
</evidence>
<comment type="caution">
    <text evidence="12">The sequence shown here is derived from an EMBL/GenBank/DDBJ whole genome shotgun (WGS) entry which is preliminary data.</text>
</comment>
<evidence type="ECO:0000256" key="5">
    <source>
        <dbReference type="ARBA" id="ARBA00022670"/>
    </source>
</evidence>
<evidence type="ECO:0000256" key="1">
    <source>
        <dbReference type="ARBA" id="ARBA00001913"/>
    </source>
</evidence>
<dbReference type="InterPro" id="IPR000209">
    <property type="entry name" value="Peptidase_S8/S53_dom"/>
</dbReference>
<dbReference type="OrthoDB" id="9798386at2"/>
<evidence type="ECO:0000256" key="8">
    <source>
        <dbReference type="ARBA" id="ARBA00022837"/>
    </source>
</evidence>
<dbReference type="PROSITE" id="PS51892">
    <property type="entry name" value="SUBTILASE"/>
    <property type="match status" value="1"/>
</dbReference>
<dbReference type="PANTHER" id="PTHR43806">
    <property type="entry name" value="PEPTIDASE S8"/>
    <property type="match status" value="1"/>
</dbReference>
<dbReference type="AlphaFoldDB" id="W4QHH8"/>
<dbReference type="PRINTS" id="PR00723">
    <property type="entry name" value="SUBTILISIN"/>
</dbReference>
<evidence type="ECO:0000259" key="11">
    <source>
        <dbReference type="Pfam" id="PF00082"/>
    </source>
</evidence>
<feature type="active site" description="Charge relay system" evidence="9">
    <location>
        <position position="353"/>
    </location>
</feature>
<accession>W4QHH8</accession>
<keyword evidence="13" id="KW-1185">Reference proteome</keyword>
<dbReference type="InterPro" id="IPR023827">
    <property type="entry name" value="Peptidase_S8_Asp-AS"/>
</dbReference>
<proteinExistence type="inferred from homology"/>
<evidence type="ECO:0000256" key="6">
    <source>
        <dbReference type="ARBA" id="ARBA00022801"/>
    </source>
</evidence>
<keyword evidence="6 9" id="KW-0378">Hydrolase</keyword>
<sequence>MKPFITGVIILTIFGLGLFFIQQTFMTEPPFSVQEIDVKKQVESTSIDHLLAEDLALSTSIFIHQLSEQLQRWSEQDFSDRTYYENFKEELTEHPHFQSFAIVEDDRIIVQAGALKDIDPNELTHRHHKSLFSDPYNVDSTHYMMIGETLSNNRIVIGEVDLTFIQNYMEDLASIADTNGSFFISGNNPDVEWQTTDELPDNLQSETVPELGWEIFVHSDHKTLDLEREYIEHQAVIKFRDKETASIWFADQPELTILENKNPLFLIESKQNDTIELINRLKNDRHLAIVEPNYTLSKQISTIATPVSTTRQLSNVEPNDEFFKPYQWNLNQIEVEQGWNFSNGEQMKIAILDTGVDPNHSDLKDKLINGYNALDDSDDFNDTHGHGTHVAGIAAALTNNVTGIAGVSWDSYIIPIKVLNEEGEGSSYEVAKGIYWAVDHGANVINMSLGDYHSSDLLYDAIRYAYEQDVVLIAASGNDNVEDPMYPARYPEVLTVAAVNDKRNRAFFSNFGYHIDVTAPGEHIPSLFPNDHYVVMSGTSMAAPHVSGLAALLRSNNPELSNDDIYQIITNTSTDLGTKGYDPYYGYGEIDVNEALRSVHQ</sequence>
<evidence type="ECO:0000256" key="7">
    <source>
        <dbReference type="ARBA" id="ARBA00022825"/>
    </source>
</evidence>
<organism evidence="12 13">
    <name type="scientific">Halalkalibacter hemicellulosilyticusJCM 9152</name>
    <dbReference type="NCBI Taxonomy" id="1236971"/>
    <lineage>
        <taxon>Bacteria</taxon>
        <taxon>Bacillati</taxon>
        <taxon>Bacillota</taxon>
        <taxon>Bacilli</taxon>
        <taxon>Bacillales</taxon>
        <taxon>Bacillaceae</taxon>
        <taxon>Halalkalibacter</taxon>
    </lineage>
</organism>
<dbReference type="InterPro" id="IPR034084">
    <property type="entry name" value="Thermitase-like_dom"/>
</dbReference>
<dbReference type="PROSITE" id="PS00138">
    <property type="entry name" value="SUBTILASE_SER"/>
    <property type="match status" value="1"/>
</dbReference>
<comment type="cofactor">
    <cofactor evidence="1">
        <name>Ca(2+)</name>
        <dbReference type="ChEBI" id="CHEBI:29108"/>
    </cofactor>
</comment>
<evidence type="ECO:0000256" key="3">
    <source>
        <dbReference type="ARBA" id="ARBA00011073"/>
    </source>
</evidence>
<keyword evidence="4" id="KW-0964">Secreted</keyword>
<dbReference type="InterPro" id="IPR036852">
    <property type="entry name" value="Peptidase_S8/S53_dom_sf"/>
</dbReference>
<dbReference type="PROSITE" id="PS00137">
    <property type="entry name" value="SUBTILASE_HIS"/>
    <property type="match status" value="1"/>
</dbReference>
<feature type="domain" description="Peptidase S8/S53" evidence="11">
    <location>
        <begin position="344"/>
        <end position="588"/>
    </location>
</feature>
<evidence type="ECO:0000256" key="10">
    <source>
        <dbReference type="RuleBase" id="RU003355"/>
    </source>
</evidence>
<evidence type="ECO:0000256" key="2">
    <source>
        <dbReference type="ARBA" id="ARBA00004613"/>
    </source>
</evidence>
<dbReference type="GO" id="GO:0005576">
    <property type="term" value="C:extracellular region"/>
    <property type="evidence" value="ECO:0007669"/>
    <property type="project" value="UniProtKB-SubCell"/>
</dbReference>
<evidence type="ECO:0000313" key="12">
    <source>
        <dbReference type="EMBL" id="GAE30794.1"/>
    </source>
</evidence>
<dbReference type="MEROPS" id="S08.004"/>
<dbReference type="InterPro" id="IPR015500">
    <property type="entry name" value="Peptidase_S8_subtilisin-rel"/>
</dbReference>
<dbReference type="Gene3D" id="3.40.50.200">
    <property type="entry name" value="Peptidase S8/S53 domain"/>
    <property type="match status" value="1"/>
</dbReference>
<dbReference type="InterPro" id="IPR023828">
    <property type="entry name" value="Peptidase_S8_Ser-AS"/>
</dbReference>
<dbReference type="GO" id="GO:0004252">
    <property type="term" value="F:serine-type endopeptidase activity"/>
    <property type="evidence" value="ECO:0007669"/>
    <property type="project" value="UniProtKB-UniRule"/>
</dbReference>
<comment type="subcellular location">
    <subcellularLocation>
        <location evidence="2">Secreted</location>
    </subcellularLocation>
</comment>
<dbReference type="PANTHER" id="PTHR43806:SF11">
    <property type="entry name" value="CEREVISIN-RELATED"/>
    <property type="match status" value="1"/>
</dbReference>
<dbReference type="SUPFAM" id="SSF52743">
    <property type="entry name" value="Subtilisin-like"/>
    <property type="match status" value="1"/>
</dbReference>
<dbReference type="RefSeq" id="WP_035343737.1">
    <property type="nucleotide sequence ID" value="NZ_BAUU01000013.1"/>
</dbReference>
<evidence type="ECO:0000256" key="4">
    <source>
        <dbReference type="ARBA" id="ARBA00022525"/>
    </source>
</evidence>
<feature type="active site" description="Charge relay system" evidence="9">
    <location>
        <position position="540"/>
    </location>
</feature>
<keyword evidence="8" id="KW-0106">Calcium</keyword>
<keyword evidence="5 9" id="KW-0645">Protease</keyword>
<dbReference type="PROSITE" id="PS00136">
    <property type="entry name" value="SUBTILASE_ASP"/>
    <property type="match status" value="1"/>
</dbReference>
<dbReference type="STRING" id="1236971.JCM9152_2211"/>